<dbReference type="InterPro" id="IPR036397">
    <property type="entry name" value="RNaseH_sf"/>
</dbReference>
<dbReference type="GO" id="GO:0003887">
    <property type="term" value="F:DNA-directed DNA polymerase activity"/>
    <property type="evidence" value="ECO:0007669"/>
    <property type="project" value="UniProtKB-KW"/>
</dbReference>
<evidence type="ECO:0000256" key="14">
    <source>
        <dbReference type="ARBA" id="ARBA00023172"/>
    </source>
</evidence>
<evidence type="ECO:0000256" key="1">
    <source>
        <dbReference type="ARBA" id="ARBA00022670"/>
    </source>
</evidence>
<feature type="region of interest" description="Disordered" evidence="17">
    <location>
        <begin position="1"/>
        <end position="33"/>
    </location>
</feature>
<dbReference type="Pfam" id="PF17919">
    <property type="entry name" value="RT_RNaseH_2"/>
    <property type="match status" value="1"/>
</dbReference>
<evidence type="ECO:0000256" key="3">
    <source>
        <dbReference type="ARBA" id="ARBA00022695"/>
    </source>
</evidence>
<dbReference type="PANTHER" id="PTHR37984">
    <property type="entry name" value="PROTEIN CBG26694"/>
    <property type="match status" value="1"/>
</dbReference>
<evidence type="ECO:0000259" key="20">
    <source>
        <dbReference type="PROSITE" id="PS50994"/>
    </source>
</evidence>
<dbReference type="GO" id="GO:0006310">
    <property type="term" value="P:DNA recombination"/>
    <property type="evidence" value="ECO:0007669"/>
    <property type="project" value="UniProtKB-KW"/>
</dbReference>
<dbReference type="InterPro" id="IPR043128">
    <property type="entry name" value="Rev_trsase/Diguanyl_cyclase"/>
</dbReference>
<evidence type="ECO:0000259" key="18">
    <source>
        <dbReference type="PROSITE" id="PS50158"/>
    </source>
</evidence>
<dbReference type="OrthoDB" id="2013610at2759"/>
<evidence type="ECO:0000256" key="15">
    <source>
        <dbReference type="ARBA" id="ARBA00023268"/>
    </source>
</evidence>
<keyword evidence="16" id="KW-0863">Zinc-finger</keyword>
<evidence type="ECO:0000256" key="7">
    <source>
        <dbReference type="ARBA" id="ARBA00022759"/>
    </source>
</evidence>
<dbReference type="AlphaFoldDB" id="A0A2Z6LUV8"/>
<dbReference type="InterPro" id="IPR050951">
    <property type="entry name" value="Retrovirus_Pol_polyprotein"/>
</dbReference>
<dbReference type="Gene3D" id="2.40.70.10">
    <property type="entry name" value="Acid Proteases"/>
    <property type="match status" value="1"/>
</dbReference>
<keyword evidence="6" id="KW-0064">Aspartyl protease</keyword>
<dbReference type="SUPFAM" id="SSF53098">
    <property type="entry name" value="Ribonuclease H-like"/>
    <property type="match status" value="1"/>
</dbReference>
<dbReference type="InterPro" id="IPR041588">
    <property type="entry name" value="Integrase_H2C2"/>
</dbReference>
<keyword evidence="4" id="KW-0540">Nuclease</keyword>
<evidence type="ECO:0000256" key="2">
    <source>
        <dbReference type="ARBA" id="ARBA00022679"/>
    </source>
</evidence>
<keyword evidence="12" id="KW-0239">DNA-directed DNA polymerase</keyword>
<evidence type="ECO:0000256" key="16">
    <source>
        <dbReference type="PROSITE-ProRule" id="PRU00047"/>
    </source>
</evidence>
<evidence type="ECO:0000256" key="11">
    <source>
        <dbReference type="ARBA" id="ARBA00022918"/>
    </source>
</evidence>
<dbReference type="GO" id="GO:0003677">
    <property type="term" value="F:DNA binding"/>
    <property type="evidence" value="ECO:0007669"/>
    <property type="project" value="UniProtKB-KW"/>
</dbReference>
<dbReference type="SUPFAM" id="SSF50630">
    <property type="entry name" value="Acid proteases"/>
    <property type="match status" value="1"/>
</dbReference>
<dbReference type="InterPro" id="IPR001584">
    <property type="entry name" value="Integrase_cat-core"/>
</dbReference>
<evidence type="ECO:0000256" key="10">
    <source>
        <dbReference type="ARBA" id="ARBA00022908"/>
    </source>
</evidence>
<dbReference type="Pfam" id="PF17921">
    <property type="entry name" value="Integrase_H2C2"/>
    <property type="match status" value="1"/>
</dbReference>
<accession>A0A2Z6LUV8</accession>
<keyword evidence="7" id="KW-0255">Endonuclease</keyword>
<dbReference type="GO" id="GO:0004190">
    <property type="term" value="F:aspartic-type endopeptidase activity"/>
    <property type="evidence" value="ECO:0007669"/>
    <property type="project" value="UniProtKB-KW"/>
</dbReference>
<dbReference type="PROSITE" id="PS50158">
    <property type="entry name" value="ZF_CCHC"/>
    <property type="match status" value="1"/>
</dbReference>
<evidence type="ECO:0000313" key="21">
    <source>
        <dbReference type="EMBL" id="GAU21698.1"/>
    </source>
</evidence>
<evidence type="ECO:0000256" key="12">
    <source>
        <dbReference type="ARBA" id="ARBA00022932"/>
    </source>
</evidence>
<evidence type="ECO:0000256" key="13">
    <source>
        <dbReference type="ARBA" id="ARBA00023125"/>
    </source>
</evidence>
<protein>
    <recommendedName>
        <fullName evidence="23">Reverse transcriptase</fullName>
    </recommendedName>
</protein>
<dbReference type="SUPFAM" id="SSF56672">
    <property type="entry name" value="DNA/RNA polymerases"/>
    <property type="match status" value="1"/>
</dbReference>
<reference evidence="22" key="1">
    <citation type="journal article" date="2017" name="Front. Plant Sci.">
        <title>Climate Clever Clovers: New Paradigm to Reduce the Environmental Footprint of Ruminants by Breeding Low Methanogenic Forages Utilizing Haplotype Variation.</title>
        <authorList>
            <person name="Kaur P."/>
            <person name="Appels R."/>
            <person name="Bayer P.E."/>
            <person name="Keeble-Gagnere G."/>
            <person name="Wang J."/>
            <person name="Hirakawa H."/>
            <person name="Shirasawa K."/>
            <person name="Vercoe P."/>
            <person name="Stefanova K."/>
            <person name="Durmic Z."/>
            <person name="Nichols P."/>
            <person name="Revell C."/>
            <person name="Isobe S.N."/>
            <person name="Edwards D."/>
            <person name="Erskine W."/>
        </authorList>
    </citation>
    <scope>NUCLEOTIDE SEQUENCE [LARGE SCALE GENOMIC DNA]</scope>
    <source>
        <strain evidence="22">cv. Daliak</strain>
    </source>
</reference>
<dbReference type="InterPro" id="IPR012337">
    <property type="entry name" value="RNaseH-like_sf"/>
</dbReference>
<proteinExistence type="predicted"/>
<dbReference type="GO" id="GO:0003964">
    <property type="term" value="F:RNA-directed DNA polymerase activity"/>
    <property type="evidence" value="ECO:0007669"/>
    <property type="project" value="UniProtKB-KW"/>
</dbReference>
<keyword evidence="14" id="KW-0233">DNA recombination</keyword>
<evidence type="ECO:0000256" key="8">
    <source>
        <dbReference type="ARBA" id="ARBA00022801"/>
    </source>
</evidence>
<dbReference type="Gene3D" id="3.30.70.270">
    <property type="match status" value="2"/>
</dbReference>
<dbReference type="PROSITE" id="PS50994">
    <property type="entry name" value="INTEGRASE"/>
    <property type="match status" value="1"/>
</dbReference>
<organism evidence="21 22">
    <name type="scientific">Trifolium subterraneum</name>
    <name type="common">Subterranean clover</name>
    <dbReference type="NCBI Taxonomy" id="3900"/>
    <lineage>
        <taxon>Eukaryota</taxon>
        <taxon>Viridiplantae</taxon>
        <taxon>Streptophyta</taxon>
        <taxon>Embryophyta</taxon>
        <taxon>Tracheophyta</taxon>
        <taxon>Spermatophyta</taxon>
        <taxon>Magnoliopsida</taxon>
        <taxon>eudicotyledons</taxon>
        <taxon>Gunneridae</taxon>
        <taxon>Pentapetalae</taxon>
        <taxon>rosids</taxon>
        <taxon>fabids</taxon>
        <taxon>Fabales</taxon>
        <taxon>Fabaceae</taxon>
        <taxon>Papilionoideae</taxon>
        <taxon>50 kb inversion clade</taxon>
        <taxon>NPAAA clade</taxon>
        <taxon>Hologalegina</taxon>
        <taxon>IRL clade</taxon>
        <taxon>Trifolieae</taxon>
        <taxon>Trifolium</taxon>
    </lineage>
</organism>
<dbReference type="Pfam" id="PF00098">
    <property type="entry name" value="zf-CCHC"/>
    <property type="match status" value="1"/>
</dbReference>
<feature type="domain" description="CCHC-type" evidence="18">
    <location>
        <begin position="100"/>
        <end position="115"/>
    </location>
</feature>
<dbReference type="InterPro" id="IPR036875">
    <property type="entry name" value="Znf_CCHC_sf"/>
</dbReference>
<evidence type="ECO:0000259" key="19">
    <source>
        <dbReference type="PROSITE" id="PS50878"/>
    </source>
</evidence>
<feature type="domain" description="Integrase catalytic" evidence="20">
    <location>
        <begin position="808"/>
        <end position="996"/>
    </location>
</feature>
<keyword evidence="13" id="KW-0238">DNA-binding</keyword>
<dbReference type="InterPro" id="IPR000477">
    <property type="entry name" value="RT_dom"/>
</dbReference>
<evidence type="ECO:0000256" key="6">
    <source>
        <dbReference type="ARBA" id="ARBA00022750"/>
    </source>
</evidence>
<keyword evidence="1" id="KW-0645">Protease</keyword>
<dbReference type="InterPro" id="IPR041577">
    <property type="entry name" value="RT_RNaseH_2"/>
</dbReference>
<dbReference type="Proteomes" id="UP000242715">
    <property type="component" value="Unassembled WGS sequence"/>
</dbReference>
<dbReference type="SUPFAM" id="SSF57756">
    <property type="entry name" value="Retrovirus zinc finger-like domains"/>
    <property type="match status" value="1"/>
</dbReference>
<keyword evidence="3" id="KW-0548">Nucleotidyltransferase</keyword>
<gene>
    <name evidence="21" type="ORF">TSUD_242700</name>
</gene>
<keyword evidence="2" id="KW-0808">Transferase</keyword>
<dbReference type="InterPro" id="IPR043502">
    <property type="entry name" value="DNA/RNA_pol_sf"/>
</dbReference>
<dbReference type="PROSITE" id="PS50878">
    <property type="entry name" value="RT_POL"/>
    <property type="match status" value="1"/>
</dbReference>
<dbReference type="Pfam" id="PF24626">
    <property type="entry name" value="SH3_Tf2-1"/>
    <property type="match status" value="1"/>
</dbReference>
<keyword evidence="5" id="KW-0479">Metal-binding</keyword>
<dbReference type="InterPro" id="IPR001878">
    <property type="entry name" value="Znf_CCHC"/>
</dbReference>
<dbReference type="Pfam" id="PF08284">
    <property type="entry name" value="RVP_2"/>
    <property type="match status" value="1"/>
</dbReference>
<evidence type="ECO:0000256" key="4">
    <source>
        <dbReference type="ARBA" id="ARBA00022722"/>
    </source>
</evidence>
<dbReference type="FunFam" id="3.30.70.270:FF:000026">
    <property type="entry name" value="Transposon Ty3-G Gag-Pol polyprotein"/>
    <property type="match status" value="1"/>
</dbReference>
<dbReference type="Gene3D" id="3.30.420.10">
    <property type="entry name" value="Ribonuclease H-like superfamily/Ribonuclease H"/>
    <property type="match status" value="1"/>
</dbReference>
<keyword evidence="15" id="KW-0511">Multifunctional enzyme</keyword>
<dbReference type="Pfam" id="PF00078">
    <property type="entry name" value="RVT_1"/>
    <property type="match status" value="1"/>
</dbReference>
<keyword evidence="10" id="KW-0229">DNA integration</keyword>
<dbReference type="Gene3D" id="4.10.60.10">
    <property type="entry name" value="Zinc finger, CCHC-type"/>
    <property type="match status" value="1"/>
</dbReference>
<dbReference type="CDD" id="cd09274">
    <property type="entry name" value="RNase_HI_RT_Ty3"/>
    <property type="match status" value="1"/>
</dbReference>
<sequence>MAEAPRGRGRGRPRRNVAEEEDQPHQQYPDPDANMWAHMMHQQQQFQAQQAQRHEEMMMMFQQQMNNAQTQNTGSAAFREFCQMNPPEFDGQCMKGKGVCFHCKKPGHYKNECPKLQGSGGSSGTTRSKGRVYSLDGEQARGNNALIVDLCQLGQSEVVVLFDCGASNSFISVDCVIRLGLSSTSLIPPMTVVVATGGRVVSKRVCQNCPVSVAGKVYHVDLICLPLKDMDIVLGMDWLSANTVYIGCAEKNIYVPIDPIDPNAESRALTALLQNTHQLIQYLGAENKCFSILFTVCPESSLSPSDIPIVREYLDVFPEEINSLPPEREIEFSIDLVLGSQPISIAPYRMSPLELRELKSQLEELLQKHFIRPSVSPWGAPVLLMKKKDDQLRGATIFLEIDLRFAYHQIRIKTSDVSKTAFRTRYGHYEFLVMPFGLTNAPAVFMDYMNRIFQPYLDKFVVIFIDDILLYSKDPQEHAEHLRIVLNINSKREATLCQVQQVEAVLNWERPRTVSEVRSFLGLVGYYRRFILGFSEIALPLTRLTRKGDAFVWDELCENSFNLLKEKLTSAPVLVIPDPDKKYVVYCDASNKGLGCVLMQEGAVVAYTSQQLKPHEENYPTHDLELAAIIFCVENLETSLKELNMRQRRWMEYLKDFDFELNYHPGKANVVANALSRKALYASEILMHQCGLYEKFRDMNLNVTYRKDGVKLNRMELTCDLRPTIGRAQAVDVDLQRRIGKPEFTVADDEAHKSGFSIHPGSTKMYHDLKKNYWWPNMKAEIAEFVSRCIICQQVKIEHQKPAGPLQPLEIPEWKWEHITMDFVSGLPRNQKGEYSIWVIVDRLTKSAHFIAVKSTYKAPRYAEIFPEEIVKLHGVPLSIVSDRDPTFTSHFWRAFQKAMGTRLKMSTSNHPQTDGQSDYHASIGMTPYEALYGRKCRTPLCWTKVGDKGVLGPDIIQETTLKIKSVRKHIKVAQSRQKSSADHGRRPMELMKTKKLAPRYIGPYQILRRVGPVAYQLALPPSMSRMHDVFHVSQLRKFIPDPFVPVELENIDLQPDLTYQPDPIRIVDRDVKALRKKEIPIVKVEWSQSPDGELTWELESEMMTSHPHLFSGIQTQEHKLNKELRVSTKPATQCPRAYAQQLRAYAQAKREQGQNLGAAYKVSRERVDGLYAPPQGFEESGVKDVKTTVMPRLRTICALLHEDWCGGV</sequence>
<keyword evidence="16" id="KW-0862">Zinc</keyword>
<keyword evidence="22" id="KW-1185">Reference proteome</keyword>
<dbReference type="FunFam" id="3.10.10.10:FF:000007">
    <property type="entry name" value="Retrovirus-related Pol polyprotein from transposon 17.6-like Protein"/>
    <property type="match status" value="1"/>
</dbReference>
<evidence type="ECO:0008006" key="23">
    <source>
        <dbReference type="Google" id="ProtNLM"/>
    </source>
</evidence>
<dbReference type="Gene3D" id="1.10.340.70">
    <property type="match status" value="1"/>
</dbReference>
<dbReference type="SMART" id="SM00343">
    <property type="entry name" value="ZnF_C2HC"/>
    <property type="match status" value="1"/>
</dbReference>
<evidence type="ECO:0000256" key="17">
    <source>
        <dbReference type="SAM" id="MobiDB-lite"/>
    </source>
</evidence>
<keyword evidence="9" id="KW-0460">Magnesium</keyword>
<dbReference type="CDD" id="cd01647">
    <property type="entry name" value="RT_LTR"/>
    <property type="match status" value="1"/>
</dbReference>
<dbReference type="GO" id="GO:0008270">
    <property type="term" value="F:zinc ion binding"/>
    <property type="evidence" value="ECO:0007669"/>
    <property type="project" value="UniProtKB-KW"/>
</dbReference>
<dbReference type="Pfam" id="PF00665">
    <property type="entry name" value="rve"/>
    <property type="match status" value="1"/>
</dbReference>
<evidence type="ECO:0000313" key="22">
    <source>
        <dbReference type="Proteomes" id="UP000242715"/>
    </source>
</evidence>
<dbReference type="InterPro" id="IPR021109">
    <property type="entry name" value="Peptidase_aspartic_dom_sf"/>
</dbReference>
<feature type="domain" description="Reverse transcriptase" evidence="19">
    <location>
        <begin position="320"/>
        <end position="525"/>
    </location>
</feature>
<evidence type="ECO:0000256" key="5">
    <source>
        <dbReference type="ARBA" id="ARBA00022723"/>
    </source>
</evidence>
<dbReference type="InterPro" id="IPR056924">
    <property type="entry name" value="SH3_Tf2-1"/>
</dbReference>
<dbReference type="Gene3D" id="3.10.10.10">
    <property type="entry name" value="HIV Type 1 Reverse Transcriptase, subunit A, domain 1"/>
    <property type="match status" value="2"/>
</dbReference>
<keyword evidence="11" id="KW-0695">RNA-directed DNA polymerase</keyword>
<dbReference type="GO" id="GO:0004519">
    <property type="term" value="F:endonuclease activity"/>
    <property type="evidence" value="ECO:0007669"/>
    <property type="project" value="UniProtKB-KW"/>
</dbReference>
<evidence type="ECO:0000256" key="9">
    <source>
        <dbReference type="ARBA" id="ARBA00022842"/>
    </source>
</evidence>
<dbReference type="PANTHER" id="PTHR37984:SF5">
    <property type="entry name" value="PROTEIN NYNRIN-LIKE"/>
    <property type="match status" value="1"/>
</dbReference>
<keyword evidence="8" id="KW-0378">Hydrolase</keyword>
<dbReference type="CDD" id="cd00303">
    <property type="entry name" value="retropepsin_like"/>
    <property type="match status" value="1"/>
</dbReference>
<dbReference type="GO" id="GO:0015074">
    <property type="term" value="P:DNA integration"/>
    <property type="evidence" value="ECO:0007669"/>
    <property type="project" value="UniProtKB-KW"/>
</dbReference>
<dbReference type="EMBL" id="DF973235">
    <property type="protein sequence ID" value="GAU21698.1"/>
    <property type="molecule type" value="Genomic_DNA"/>
</dbReference>
<dbReference type="GO" id="GO:0006508">
    <property type="term" value="P:proteolysis"/>
    <property type="evidence" value="ECO:0007669"/>
    <property type="project" value="UniProtKB-KW"/>
</dbReference>
<name>A0A2Z6LUV8_TRISU</name>